<proteinExistence type="predicted"/>
<gene>
    <name evidence="1" type="ORF">GCM10023116_23590</name>
</gene>
<comment type="caution">
    <text evidence="1">The sequence shown here is derived from an EMBL/GenBank/DDBJ whole genome shotgun (WGS) entry which is preliminary data.</text>
</comment>
<reference evidence="2" key="1">
    <citation type="journal article" date="2019" name="Int. J. Syst. Evol. Microbiol.">
        <title>The Global Catalogue of Microorganisms (GCM) 10K type strain sequencing project: providing services to taxonomists for standard genome sequencing and annotation.</title>
        <authorList>
            <consortium name="The Broad Institute Genomics Platform"/>
            <consortium name="The Broad Institute Genome Sequencing Center for Infectious Disease"/>
            <person name="Wu L."/>
            <person name="Ma J."/>
        </authorList>
    </citation>
    <scope>NUCLEOTIDE SEQUENCE [LARGE SCALE GENOMIC DNA]</scope>
    <source>
        <strain evidence="2">JCM 17805</strain>
    </source>
</reference>
<organism evidence="1 2">
    <name type="scientific">Kistimonas scapharcae</name>
    <dbReference type="NCBI Taxonomy" id="1036133"/>
    <lineage>
        <taxon>Bacteria</taxon>
        <taxon>Pseudomonadati</taxon>
        <taxon>Pseudomonadota</taxon>
        <taxon>Gammaproteobacteria</taxon>
        <taxon>Oceanospirillales</taxon>
        <taxon>Endozoicomonadaceae</taxon>
        <taxon>Kistimonas</taxon>
    </lineage>
</organism>
<accession>A0ABP8V478</accession>
<protein>
    <recommendedName>
        <fullName evidence="3">Transposase</fullName>
    </recommendedName>
</protein>
<evidence type="ECO:0008006" key="3">
    <source>
        <dbReference type="Google" id="ProtNLM"/>
    </source>
</evidence>
<keyword evidence="2" id="KW-1185">Reference proteome</keyword>
<sequence>MSGARQDEVVRGQNRPYPILYRDGLTRIPESFNRLIRKTTQQWKTFPNDKFVMTVFYRGIAKAPESWRHACP</sequence>
<evidence type="ECO:0000313" key="1">
    <source>
        <dbReference type="EMBL" id="GAA4650076.1"/>
    </source>
</evidence>
<dbReference type="EMBL" id="BAABFL010000359">
    <property type="protein sequence ID" value="GAA4650076.1"/>
    <property type="molecule type" value="Genomic_DNA"/>
</dbReference>
<dbReference type="Proteomes" id="UP001500604">
    <property type="component" value="Unassembled WGS sequence"/>
</dbReference>
<name>A0ABP8V478_9GAMM</name>
<evidence type="ECO:0000313" key="2">
    <source>
        <dbReference type="Proteomes" id="UP001500604"/>
    </source>
</evidence>